<gene>
    <name evidence="1" type="ORF">S03H2_04792</name>
</gene>
<sequence length="56" mass="6045">NTRAVGKQINPAKINERLAAGSTSDKPAIVETEAELGVVLAARCECCTKKRKTQKF</sequence>
<accession>X1EPX0</accession>
<feature type="non-terminal residue" evidence="1">
    <location>
        <position position="1"/>
    </location>
</feature>
<dbReference type="AlphaFoldDB" id="X1EPX0"/>
<protein>
    <submittedName>
        <fullName evidence="1">Uncharacterized protein</fullName>
    </submittedName>
</protein>
<name>X1EPX0_9ZZZZ</name>
<organism evidence="1">
    <name type="scientific">marine sediment metagenome</name>
    <dbReference type="NCBI Taxonomy" id="412755"/>
    <lineage>
        <taxon>unclassified sequences</taxon>
        <taxon>metagenomes</taxon>
        <taxon>ecological metagenomes</taxon>
    </lineage>
</organism>
<dbReference type="EMBL" id="BARU01001939">
    <property type="protein sequence ID" value="GAH22385.1"/>
    <property type="molecule type" value="Genomic_DNA"/>
</dbReference>
<reference evidence="1" key="1">
    <citation type="journal article" date="2014" name="Front. Microbiol.">
        <title>High frequency of phylogenetically diverse reductive dehalogenase-homologous genes in deep subseafloor sedimentary metagenomes.</title>
        <authorList>
            <person name="Kawai M."/>
            <person name="Futagami T."/>
            <person name="Toyoda A."/>
            <person name="Takaki Y."/>
            <person name="Nishi S."/>
            <person name="Hori S."/>
            <person name="Arai W."/>
            <person name="Tsubouchi T."/>
            <person name="Morono Y."/>
            <person name="Uchiyama I."/>
            <person name="Ito T."/>
            <person name="Fujiyama A."/>
            <person name="Inagaki F."/>
            <person name="Takami H."/>
        </authorList>
    </citation>
    <scope>NUCLEOTIDE SEQUENCE</scope>
    <source>
        <strain evidence="1">Expedition CK06-06</strain>
    </source>
</reference>
<comment type="caution">
    <text evidence="1">The sequence shown here is derived from an EMBL/GenBank/DDBJ whole genome shotgun (WGS) entry which is preliminary data.</text>
</comment>
<proteinExistence type="predicted"/>
<evidence type="ECO:0000313" key="1">
    <source>
        <dbReference type="EMBL" id="GAH22385.1"/>
    </source>
</evidence>